<dbReference type="InterPro" id="IPR036236">
    <property type="entry name" value="Znf_C2H2_sf"/>
</dbReference>
<feature type="compositionally biased region" description="Pro residues" evidence="6">
    <location>
        <begin position="126"/>
        <end position="135"/>
    </location>
</feature>
<dbReference type="AlphaFoldDB" id="A0A1Y1YZN7"/>
<dbReference type="Proteomes" id="UP000193498">
    <property type="component" value="Unassembled WGS sequence"/>
</dbReference>
<feature type="region of interest" description="Disordered" evidence="6">
    <location>
        <begin position="101"/>
        <end position="160"/>
    </location>
</feature>
<evidence type="ECO:0000259" key="7">
    <source>
        <dbReference type="PROSITE" id="PS50157"/>
    </source>
</evidence>
<dbReference type="SUPFAM" id="SSF57667">
    <property type="entry name" value="beta-beta-alpha zinc fingers"/>
    <property type="match status" value="1"/>
</dbReference>
<dbReference type="PROSITE" id="PS00028">
    <property type="entry name" value="ZINC_FINGER_C2H2_1"/>
    <property type="match status" value="2"/>
</dbReference>
<keyword evidence="1" id="KW-0479">Metal-binding</keyword>
<dbReference type="GO" id="GO:0008270">
    <property type="term" value="F:zinc ion binding"/>
    <property type="evidence" value="ECO:0007669"/>
    <property type="project" value="UniProtKB-KW"/>
</dbReference>
<dbReference type="STRING" id="1314790.A0A1Y1YZN7"/>
<keyword evidence="2" id="KW-0677">Repeat</keyword>
<feature type="compositionally biased region" description="Basic and acidic residues" evidence="6">
    <location>
        <begin position="110"/>
        <end position="119"/>
    </location>
</feature>
<dbReference type="FunFam" id="3.30.160.60:FF:000303">
    <property type="entry name" value="Zinc finger protein 41"/>
    <property type="match status" value="1"/>
</dbReference>
<keyword evidence="9" id="KW-1185">Reference proteome</keyword>
<sequence>MGWDFYFPNAAGDRSYLQLDYAAIVDQTQMTWPNSLIDSLLTNSEPSHDPLVSRPVNQDVYNPMIPPDLLGENLPLLQASFDRTQQFEFIHCNTELINAPSRKKRCRSQPKPEEHESKLNHISHIPSPPDTPPPELDCFSDRKSSSAPNQSDDPKKLNRPKDRTYPCDFCQRVFARKYDLERHQRLHTGYKPYKCVYCHEGFTRVDARQRHYRSHSCRHPIIIVPPPPLS</sequence>
<keyword evidence="4" id="KW-0862">Zinc</keyword>
<evidence type="ECO:0000256" key="4">
    <source>
        <dbReference type="ARBA" id="ARBA00022833"/>
    </source>
</evidence>
<name>A0A1Y1YZN7_9FUNG</name>
<dbReference type="PROSITE" id="PS50157">
    <property type="entry name" value="ZINC_FINGER_C2H2_2"/>
    <property type="match status" value="2"/>
</dbReference>
<reference evidence="8 9" key="1">
    <citation type="submission" date="2016-07" db="EMBL/GenBank/DDBJ databases">
        <title>Pervasive Adenine N6-methylation of Active Genes in Fungi.</title>
        <authorList>
            <consortium name="DOE Joint Genome Institute"/>
            <person name="Mondo S.J."/>
            <person name="Dannebaum R.O."/>
            <person name="Kuo R.C."/>
            <person name="Labutti K."/>
            <person name="Haridas S."/>
            <person name="Kuo A."/>
            <person name="Salamov A."/>
            <person name="Ahrendt S.R."/>
            <person name="Lipzen A."/>
            <person name="Sullivan W."/>
            <person name="Andreopoulos W.B."/>
            <person name="Clum A."/>
            <person name="Lindquist E."/>
            <person name="Daum C."/>
            <person name="Ramamoorthy G.K."/>
            <person name="Gryganskyi A."/>
            <person name="Culley D."/>
            <person name="Magnuson J.K."/>
            <person name="James T.Y."/>
            <person name="O'Malley M.A."/>
            <person name="Stajich J.E."/>
            <person name="Spatafora J.W."/>
            <person name="Visel A."/>
            <person name="Grigoriev I.V."/>
        </authorList>
    </citation>
    <scope>NUCLEOTIDE SEQUENCE [LARGE SCALE GENOMIC DNA]</scope>
    <source>
        <strain evidence="8 9">CBS 931.73</strain>
    </source>
</reference>
<gene>
    <name evidence="8" type="ORF">K493DRAFT_311667</name>
</gene>
<evidence type="ECO:0000256" key="1">
    <source>
        <dbReference type="ARBA" id="ARBA00022723"/>
    </source>
</evidence>
<dbReference type="Gene3D" id="3.30.160.60">
    <property type="entry name" value="Classic Zinc Finger"/>
    <property type="match status" value="2"/>
</dbReference>
<evidence type="ECO:0000256" key="5">
    <source>
        <dbReference type="PROSITE-ProRule" id="PRU00042"/>
    </source>
</evidence>
<evidence type="ECO:0000256" key="6">
    <source>
        <dbReference type="SAM" id="MobiDB-lite"/>
    </source>
</evidence>
<comment type="caution">
    <text evidence="8">The sequence shown here is derived from an EMBL/GenBank/DDBJ whole genome shotgun (WGS) entry which is preliminary data.</text>
</comment>
<organism evidence="8 9">
    <name type="scientific">Basidiobolus meristosporus CBS 931.73</name>
    <dbReference type="NCBI Taxonomy" id="1314790"/>
    <lineage>
        <taxon>Eukaryota</taxon>
        <taxon>Fungi</taxon>
        <taxon>Fungi incertae sedis</taxon>
        <taxon>Zoopagomycota</taxon>
        <taxon>Entomophthoromycotina</taxon>
        <taxon>Basidiobolomycetes</taxon>
        <taxon>Basidiobolales</taxon>
        <taxon>Basidiobolaceae</taxon>
        <taxon>Basidiobolus</taxon>
    </lineage>
</organism>
<dbReference type="OrthoDB" id="8922241at2759"/>
<dbReference type="EMBL" id="MCFE01000045">
    <property type="protein sequence ID" value="ORY03510.1"/>
    <property type="molecule type" value="Genomic_DNA"/>
</dbReference>
<dbReference type="PANTHER" id="PTHR23235">
    <property type="entry name" value="KRUEPPEL-LIKE TRANSCRIPTION FACTOR"/>
    <property type="match status" value="1"/>
</dbReference>
<dbReference type="Pfam" id="PF00096">
    <property type="entry name" value="zf-C2H2"/>
    <property type="match status" value="2"/>
</dbReference>
<accession>A0A1Y1YZN7</accession>
<evidence type="ECO:0000256" key="3">
    <source>
        <dbReference type="ARBA" id="ARBA00022771"/>
    </source>
</evidence>
<feature type="domain" description="C2H2-type" evidence="7">
    <location>
        <begin position="165"/>
        <end position="192"/>
    </location>
</feature>
<dbReference type="GO" id="GO:1990837">
    <property type="term" value="F:sequence-specific double-stranded DNA binding"/>
    <property type="evidence" value="ECO:0007669"/>
    <property type="project" value="UniProtKB-ARBA"/>
</dbReference>
<dbReference type="InParanoid" id="A0A1Y1YZN7"/>
<evidence type="ECO:0000256" key="2">
    <source>
        <dbReference type="ARBA" id="ARBA00022737"/>
    </source>
</evidence>
<evidence type="ECO:0000313" key="8">
    <source>
        <dbReference type="EMBL" id="ORY03510.1"/>
    </source>
</evidence>
<dbReference type="SMART" id="SM00355">
    <property type="entry name" value="ZnF_C2H2"/>
    <property type="match status" value="2"/>
</dbReference>
<dbReference type="InterPro" id="IPR013087">
    <property type="entry name" value="Znf_C2H2_type"/>
</dbReference>
<feature type="domain" description="C2H2-type" evidence="7">
    <location>
        <begin position="193"/>
        <end position="220"/>
    </location>
</feature>
<evidence type="ECO:0000313" key="9">
    <source>
        <dbReference type="Proteomes" id="UP000193498"/>
    </source>
</evidence>
<keyword evidence="3 5" id="KW-0863">Zinc-finger</keyword>
<proteinExistence type="predicted"/>
<protein>
    <recommendedName>
        <fullName evidence="7">C2H2-type domain-containing protein</fullName>
    </recommendedName>
</protein>